<dbReference type="Proteomes" id="UP001279410">
    <property type="component" value="Unassembled WGS sequence"/>
</dbReference>
<comment type="caution">
    <text evidence="1">The sequence shown here is derived from an EMBL/GenBank/DDBJ whole genome shotgun (WGS) entry which is preliminary data.</text>
</comment>
<evidence type="ECO:0000313" key="2">
    <source>
        <dbReference type="Proteomes" id="UP001279410"/>
    </source>
</evidence>
<accession>A0AAD3MSA4</accession>
<evidence type="ECO:0000313" key="1">
    <source>
        <dbReference type="EMBL" id="GLD58459.1"/>
    </source>
</evidence>
<dbReference type="EMBL" id="BRZM01000033">
    <property type="protein sequence ID" value="GLD58459.1"/>
    <property type="molecule type" value="Genomic_DNA"/>
</dbReference>
<name>A0AAD3MSA4_LATJO</name>
<keyword evidence="2" id="KW-1185">Reference proteome</keyword>
<sequence>METNSEEEGNGGGAGALEETPMLHKHLAYITKEIRELNKREGESVPHFVEELLQRELTLPEGTGQLIQQADRAVAWRLEPREMPQSKIVNFLRFDTKEMILKQAWQKLIKLNNIPLFFDHDYPTEVVQKHKAYTKMKL</sequence>
<proteinExistence type="predicted"/>
<dbReference type="Gene3D" id="3.30.70.1820">
    <property type="entry name" value="L1 transposable element, RRM domain"/>
    <property type="match status" value="1"/>
</dbReference>
<reference evidence="1" key="1">
    <citation type="submission" date="2022-08" db="EMBL/GenBank/DDBJ databases">
        <title>Genome sequencing of akame (Lates japonicus).</title>
        <authorList>
            <person name="Hashiguchi Y."/>
            <person name="Takahashi H."/>
        </authorList>
    </citation>
    <scope>NUCLEOTIDE SEQUENCE</scope>
    <source>
        <strain evidence="1">Kochi</strain>
    </source>
</reference>
<organism evidence="1 2">
    <name type="scientific">Lates japonicus</name>
    <name type="common">Japanese lates</name>
    <dbReference type="NCBI Taxonomy" id="270547"/>
    <lineage>
        <taxon>Eukaryota</taxon>
        <taxon>Metazoa</taxon>
        <taxon>Chordata</taxon>
        <taxon>Craniata</taxon>
        <taxon>Vertebrata</taxon>
        <taxon>Euteleostomi</taxon>
        <taxon>Actinopterygii</taxon>
        <taxon>Neopterygii</taxon>
        <taxon>Teleostei</taxon>
        <taxon>Neoteleostei</taxon>
        <taxon>Acanthomorphata</taxon>
        <taxon>Carangaria</taxon>
        <taxon>Carangaria incertae sedis</taxon>
        <taxon>Centropomidae</taxon>
        <taxon>Lates</taxon>
    </lineage>
</organism>
<gene>
    <name evidence="1" type="ORF">AKAME5_001058300</name>
</gene>
<protein>
    <submittedName>
        <fullName evidence="1">Uncharacterized protein</fullName>
    </submittedName>
</protein>
<dbReference type="AlphaFoldDB" id="A0AAD3MSA4"/>